<feature type="compositionally biased region" description="Low complexity" evidence="1">
    <location>
        <begin position="126"/>
        <end position="139"/>
    </location>
</feature>
<feature type="compositionally biased region" description="Low complexity" evidence="1">
    <location>
        <begin position="13"/>
        <end position="32"/>
    </location>
</feature>
<feature type="region of interest" description="Disordered" evidence="1">
    <location>
        <begin position="1"/>
        <end position="37"/>
    </location>
</feature>
<comment type="caution">
    <text evidence="2">The sequence shown here is derived from an EMBL/GenBank/DDBJ whole genome shotgun (WGS) entry which is preliminary data.</text>
</comment>
<sequence length="139" mass="15361">MLQKNENSSNVPTRTKTTNWSTTSSAATTASSLHPSDTHYGVESLISDLEGELTGAEPTAAEIEWIELAKEFTSKEIPFRAPPRNKKVVRKLQIRHPKRHYSWTTIRRQLNGIDDIAELNNGETGSSTKSSSKSSSSNC</sequence>
<reference evidence="2 3" key="1">
    <citation type="submission" date="2020-04" db="EMBL/GenBank/DDBJ databases">
        <authorList>
            <person name="Laetsch R D."/>
            <person name="Stevens L."/>
            <person name="Kumar S."/>
            <person name="Blaxter L. M."/>
        </authorList>
    </citation>
    <scope>NUCLEOTIDE SEQUENCE [LARGE SCALE GENOMIC DNA]</scope>
</reference>
<organism evidence="2 3">
    <name type="scientific">Caenorhabditis bovis</name>
    <dbReference type="NCBI Taxonomy" id="2654633"/>
    <lineage>
        <taxon>Eukaryota</taxon>
        <taxon>Metazoa</taxon>
        <taxon>Ecdysozoa</taxon>
        <taxon>Nematoda</taxon>
        <taxon>Chromadorea</taxon>
        <taxon>Rhabditida</taxon>
        <taxon>Rhabditina</taxon>
        <taxon>Rhabditomorpha</taxon>
        <taxon>Rhabditoidea</taxon>
        <taxon>Rhabditidae</taxon>
        <taxon>Peloderinae</taxon>
        <taxon>Caenorhabditis</taxon>
    </lineage>
</organism>
<evidence type="ECO:0000313" key="2">
    <source>
        <dbReference type="EMBL" id="CAB3396808.1"/>
    </source>
</evidence>
<dbReference type="OrthoDB" id="5861477at2759"/>
<gene>
    <name evidence="2" type="ORF">CBOVIS_LOCUS313</name>
</gene>
<name>A0A8S1EGL6_9PELO</name>
<dbReference type="EMBL" id="CADEPM010000001">
    <property type="protein sequence ID" value="CAB3396808.1"/>
    <property type="molecule type" value="Genomic_DNA"/>
</dbReference>
<dbReference type="Proteomes" id="UP000494206">
    <property type="component" value="Unassembled WGS sequence"/>
</dbReference>
<evidence type="ECO:0000256" key="1">
    <source>
        <dbReference type="SAM" id="MobiDB-lite"/>
    </source>
</evidence>
<evidence type="ECO:0000313" key="3">
    <source>
        <dbReference type="Proteomes" id="UP000494206"/>
    </source>
</evidence>
<dbReference type="AlphaFoldDB" id="A0A8S1EGL6"/>
<proteinExistence type="predicted"/>
<feature type="region of interest" description="Disordered" evidence="1">
    <location>
        <begin position="117"/>
        <end position="139"/>
    </location>
</feature>
<keyword evidence="3" id="KW-1185">Reference proteome</keyword>
<feature type="compositionally biased region" description="Polar residues" evidence="1">
    <location>
        <begin position="1"/>
        <end position="12"/>
    </location>
</feature>
<protein>
    <submittedName>
        <fullName evidence="2">Uncharacterized protein</fullName>
    </submittedName>
</protein>
<accession>A0A8S1EGL6</accession>